<evidence type="ECO:0000256" key="4">
    <source>
        <dbReference type="ARBA" id="ARBA00022692"/>
    </source>
</evidence>
<evidence type="ECO:0000256" key="10">
    <source>
        <dbReference type="RuleBase" id="RU365011"/>
    </source>
</evidence>
<comment type="similarity">
    <text evidence="2 10">Belongs to the GPI inositol-deacylase family.</text>
</comment>
<dbReference type="Pfam" id="PF24660">
    <property type="entry name" value="PGAP1_3rd"/>
    <property type="match status" value="1"/>
</dbReference>
<evidence type="ECO:0000256" key="3">
    <source>
        <dbReference type="ARBA" id="ARBA00022448"/>
    </source>
</evidence>
<dbReference type="PANTHER" id="PTHR15495:SF7">
    <property type="entry name" value="GPI INOSITOL-DEACYLASE"/>
    <property type="match status" value="1"/>
</dbReference>
<organism evidence="12 13">
    <name type="scientific">Oedothorax gibbosus</name>
    <dbReference type="NCBI Taxonomy" id="931172"/>
    <lineage>
        <taxon>Eukaryota</taxon>
        <taxon>Metazoa</taxon>
        <taxon>Ecdysozoa</taxon>
        <taxon>Arthropoda</taxon>
        <taxon>Chelicerata</taxon>
        <taxon>Arachnida</taxon>
        <taxon>Araneae</taxon>
        <taxon>Araneomorphae</taxon>
        <taxon>Entelegynae</taxon>
        <taxon>Araneoidea</taxon>
        <taxon>Linyphiidae</taxon>
        <taxon>Erigoninae</taxon>
        <taxon>Oedothorax</taxon>
    </lineage>
</organism>
<evidence type="ECO:0000256" key="9">
    <source>
        <dbReference type="ARBA" id="ARBA00023136"/>
    </source>
</evidence>
<dbReference type="Pfam" id="PF07819">
    <property type="entry name" value="PGAP1"/>
    <property type="match status" value="1"/>
</dbReference>
<evidence type="ECO:0000256" key="6">
    <source>
        <dbReference type="ARBA" id="ARBA00022824"/>
    </source>
</evidence>
<evidence type="ECO:0000256" key="2">
    <source>
        <dbReference type="ARBA" id="ARBA00006931"/>
    </source>
</evidence>
<comment type="subcellular location">
    <subcellularLocation>
        <location evidence="1">Endoplasmic reticulum membrane</location>
        <topology evidence="1">Multi-pass membrane protein</topology>
    </subcellularLocation>
</comment>
<keyword evidence="3 10" id="KW-0813">Transport</keyword>
<accession>A0AAV6UCM1</accession>
<dbReference type="AlphaFoldDB" id="A0AAV6UCM1"/>
<evidence type="ECO:0000313" key="12">
    <source>
        <dbReference type="EMBL" id="KAG8181265.1"/>
    </source>
</evidence>
<keyword evidence="8 10" id="KW-1133">Transmembrane helix</keyword>
<protein>
    <recommendedName>
        <fullName evidence="10">GPI inositol-deacylase</fullName>
        <ecNumber evidence="10">3.1.-.-</ecNumber>
    </recommendedName>
</protein>
<evidence type="ECO:0000256" key="1">
    <source>
        <dbReference type="ARBA" id="ARBA00004477"/>
    </source>
</evidence>
<feature type="transmembrane region" description="Helical" evidence="10">
    <location>
        <begin position="572"/>
        <end position="595"/>
    </location>
</feature>
<keyword evidence="13" id="KW-1185">Reference proteome</keyword>
<reference evidence="12 13" key="1">
    <citation type="journal article" date="2022" name="Nat. Ecol. Evol.">
        <title>A masculinizing supergene underlies an exaggerated male reproductive morph in a spider.</title>
        <authorList>
            <person name="Hendrickx F."/>
            <person name="De Corte Z."/>
            <person name="Sonet G."/>
            <person name="Van Belleghem S.M."/>
            <person name="Kostlbacher S."/>
            <person name="Vangestel C."/>
        </authorList>
    </citation>
    <scope>NUCLEOTIDE SEQUENCE [LARGE SCALE GENOMIC DNA]</scope>
    <source>
        <strain evidence="12">W744_W776</strain>
    </source>
</reference>
<evidence type="ECO:0000256" key="5">
    <source>
        <dbReference type="ARBA" id="ARBA00022801"/>
    </source>
</evidence>
<name>A0AAV6UCM1_9ARAC</name>
<dbReference type="GO" id="GO:0015031">
    <property type="term" value="P:protein transport"/>
    <property type="evidence" value="ECO:0007669"/>
    <property type="project" value="UniProtKB-KW"/>
</dbReference>
<dbReference type="GO" id="GO:0006505">
    <property type="term" value="P:GPI anchor metabolic process"/>
    <property type="evidence" value="ECO:0007669"/>
    <property type="project" value="TreeGrafter"/>
</dbReference>
<dbReference type="EC" id="3.1.-.-" evidence="10"/>
<dbReference type="GO" id="GO:0006888">
    <property type="term" value="P:endoplasmic reticulum to Golgi vesicle-mediated transport"/>
    <property type="evidence" value="ECO:0007669"/>
    <property type="project" value="TreeGrafter"/>
</dbReference>
<dbReference type="Proteomes" id="UP000827092">
    <property type="component" value="Unassembled WGS sequence"/>
</dbReference>
<evidence type="ECO:0000313" key="13">
    <source>
        <dbReference type="Proteomes" id="UP000827092"/>
    </source>
</evidence>
<sequence length="891" mass="99873">MTYMFEYPEYVKIPLKFDVAQKFPRYNLFIYGEGKYLTELEKQKLSGSPVLFIPGNAGSYRQVRSLASVALRMGHSLHSTVHFNFFAIDFHEESSGLYGGILKDQTAFVEACVAHIKSLYSSEKKVILIGHSMGGAIAKAAFSLPAFIPSDISLILTLASPLSNPVVAWDSAFVEFYSTIREIWKYRLKNGLRDIPIISIGGGQRDILVRSDLTSNSFQHESPTDIHVLTTSIPGVWLSTDHLAICWCKQLVLTICRSLYDLTDKRTKQISTANPTELQSILRHHFIARSSGKHYPHSPVMPQSMFTSAGQWIEQESNSWRFSRSKVLSTIYLLVPLSADDSIIVVANGIVKRDWIFGCTKLSGVESKTCVEGDNLSEKGEIIPTKSKKSERRIINLPSEELHKKQYSHILIHITPLDSQVDILGERYNSEQRTKHVDLPPLYSRFFLTPSVRLLAVSLPEQSVFYNVTVSRSYGIFEAAEFQLETRLCRAGSVVGQGIIKLHLPWGKEDSHYHIRTALGGLTHIPVRGHFNPPPDDNSDINLQLILDPECSVVLIAKFPLYIIASQFVKFYGIYIMGYAVSLILAFLAGQMFCFESSGSYLSFSKVFGYYPTYVSLVAVPSVLYHCLLSPDLGFNFLPSADRVVMNDYGFVSTFVLRTLLYLTACGLVLTLYTAFVLGLAAISKLSIWMRQKTILSVTEVPLEKDLRSQVRLSKVMLVWCAFIGAISIVFSSSLGSVLTLVTYFVKLISTHTRCKAEEERRGAGVATATWYIHATLVLMLMFATCLAFPGLITWAKGLAFSIHVPNDPYTFPCVLLVLSSALLWQLPTPSFNRIGYKKASHVIHVLASFTTLYGVTSIYRHLYFISSAFIIVCVQQTYAYFQGPLFLKYD</sequence>
<gene>
    <name evidence="12" type="ORF">JTE90_018784</name>
</gene>
<proteinExistence type="inferred from homology"/>
<feature type="transmembrane region" description="Helical" evidence="10">
    <location>
        <begin position="771"/>
        <end position="789"/>
    </location>
</feature>
<dbReference type="InterPro" id="IPR039529">
    <property type="entry name" value="PGAP1/BST1"/>
</dbReference>
<feature type="transmembrane region" description="Helical" evidence="10">
    <location>
        <begin position="660"/>
        <end position="683"/>
    </location>
</feature>
<dbReference type="PANTHER" id="PTHR15495">
    <property type="entry name" value="NEGATIVE REGULATOR OF VESICLE FORMATION-RELATED"/>
    <property type="match status" value="1"/>
</dbReference>
<feature type="domain" description="GPI inositol-deacylase PGAP1-like alpha/beta" evidence="11">
    <location>
        <begin position="45"/>
        <end position="261"/>
    </location>
</feature>
<evidence type="ECO:0000256" key="7">
    <source>
        <dbReference type="ARBA" id="ARBA00022927"/>
    </source>
</evidence>
<keyword evidence="6 10" id="KW-0256">Endoplasmic reticulum</keyword>
<evidence type="ECO:0000256" key="8">
    <source>
        <dbReference type="ARBA" id="ARBA00022989"/>
    </source>
</evidence>
<feature type="transmembrane region" description="Helical" evidence="10">
    <location>
        <begin position="717"/>
        <end position="746"/>
    </location>
</feature>
<keyword evidence="7 10" id="KW-0653">Protein transport</keyword>
<feature type="transmembrane region" description="Helical" evidence="10">
    <location>
        <begin position="607"/>
        <end position="625"/>
    </location>
</feature>
<comment type="function">
    <text evidence="10">Involved in inositol deacylation of GPI-anchored proteins which plays important roles in the quality control and ER-associated degradation of GPI-anchored proteins.</text>
</comment>
<dbReference type="GO" id="GO:0005789">
    <property type="term" value="C:endoplasmic reticulum membrane"/>
    <property type="evidence" value="ECO:0007669"/>
    <property type="project" value="UniProtKB-SubCell"/>
</dbReference>
<comment type="caution">
    <text evidence="12">The sequence shown here is derived from an EMBL/GenBank/DDBJ whole genome shotgun (WGS) entry which is preliminary data.</text>
</comment>
<dbReference type="EMBL" id="JAFNEN010000524">
    <property type="protein sequence ID" value="KAG8181265.1"/>
    <property type="molecule type" value="Genomic_DNA"/>
</dbReference>
<dbReference type="InterPro" id="IPR029058">
    <property type="entry name" value="AB_hydrolase_fold"/>
</dbReference>
<keyword evidence="4 10" id="KW-0812">Transmembrane</keyword>
<dbReference type="SUPFAM" id="SSF53474">
    <property type="entry name" value="alpha/beta-Hydrolases"/>
    <property type="match status" value="1"/>
</dbReference>
<dbReference type="InterPro" id="IPR012908">
    <property type="entry name" value="PGAP1-ab_dom-like"/>
</dbReference>
<evidence type="ECO:0000259" key="11">
    <source>
        <dbReference type="Pfam" id="PF07819"/>
    </source>
</evidence>
<dbReference type="Gene3D" id="3.40.50.1820">
    <property type="entry name" value="alpha/beta hydrolase"/>
    <property type="match status" value="1"/>
</dbReference>
<dbReference type="GO" id="GO:0050185">
    <property type="term" value="F:phosphatidylinositol deacylase activity"/>
    <property type="evidence" value="ECO:0007669"/>
    <property type="project" value="TreeGrafter"/>
</dbReference>
<keyword evidence="9 10" id="KW-0472">Membrane</keyword>
<feature type="transmembrane region" description="Helical" evidence="10">
    <location>
        <begin position="863"/>
        <end position="882"/>
    </location>
</feature>
<keyword evidence="5 10" id="KW-0378">Hydrolase</keyword>